<protein>
    <submittedName>
        <fullName evidence="1">Uncharacterized protein</fullName>
    </submittedName>
</protein>
<gene>
    <name evidence="1" type="ORF">C8E03_102514</name>
</gene>
<evidence type="ECO:0000313" key="2">
    <source>
        <dbReference type="Proteomes" id="UP000247523"/>
    </source>
</evidence>
<name>A0A318EUW5_9FIRM</name>
<dbReference type="Proteomes" id="UP000247523">
    <property type="component" value="Unassembled WGS sequence"/>
</dbReference>
<accession>A0A318EUW5</accession>
<comment type="caution">
    <text evidence="1">The sequence shown here is derived from an EMBL/GenBank/DDBJ whole genome shotgun (WGS) entry which is preliminary data.</text>
</comment>
<proteinExistence type="predicted"/>
<dbReference type="AlphaFoldDB" id="A0A318EUW5"/>
<sequence length="59" mass="6918">MYEEEYWNLFTDSGNVFDYLAYKIEDKHNNKLDNVQVGVNVNGAVNCCDRNNFICGTYR</sequence>
<dbReference type="EMBL" id="QICS01000002">
    <property type="protein sequence ID" value="PXV93739.1"/>
    <property type="molecule type" value="Genomic_DNA"/>
</dbReference>
<reference evidence="1 2" key="1">
    <citation type="submission" date="2018-05" db="EMBL/GenBank/DDBJ databases">
        <title>Genomic Encyclopedia of Type Strains, Phase IV (KMG-IV): sequencing the most valuable type-strain genomes for metagenomic binning, comparative biology and taxonomic classification.</title>
        <authorList>
            <person name="Goeker M."/>
        </authorList>
    </citation>
    <scope>NUCLEOTIDE SEQUENCE [LARGE SCALE GENOMIC DNA]</scope>
    <source>
        <strain evidence="1 2">DSM 28816</strain>
    </source>
</reference>
<organism evidence="1 2">
    <name type="scientific">Lachnotalea glycerini</name>
    <dbReference type="NCBI Taxonomy" id="1763509"/>
    <lineage>
        <taxon>Bacteria</taxon>
        <taxon>Bacillati</taxon>
        <taxon>Bacillota</taxon>
        <taxon>Clostridia</taxon>
        <taxon>Lachnospirales</taxon>
        <taxon>Lachnospiraceae</taxon>
        <taxon>Lachnotalea</taxon>
    </lineage>
</organism>
<dbReference type="RefSeq" id="WP_146212304.1">
    <property type="nucleotide sequence ID" value="NZ_NOKA02000003.1"/>
</dbReference>
<dbReference type="OrthoDB" id="2066517at2"/>
<evidence type="ECO:0000313" key="1">
    <source>
        <dbReference type="EMBL" id="PXV93739.1"/>
    </source>
</evidence>